<dbReference type="OrthoDB" id="3296167at2"/>
<dbReference type="EMBL" id="VIWT01000001">
    <property type="protein sequence ID" value="TWF99515.1"/>
    <property type="molecule type" value="Genomic_DNA"/>
</dbReference>
<gene>
    <name evidence="1" type="ORF">FHX73_113362</name>
</gene>
<comment type="caution">
    <text evidence="1">The sequence shown here is derived from an EMBL/GenBank/DDBJ whole genome shotgun (WGS) entry which is preliminary data.</text>
</comment>
<accession>A0A561UJK0</accession>
<evidence type="ECO:0000313" key="1">
    <source>
        <dbReference type="EMBL" id="TWF99515.1"/>
    </source>
</evidence>
<dbReference type="AlphaFoldDB" id="A0A561UJK0"/>
<name>A0A561UJK0_9ACTN</name>
<evidence type="ECO:0000313" key="2">
    <source>
        <dbReference type="Proteomes" id="UP000317940"/>
    </source>
</evidence>
<dbReference type="Proteomes" id="UP000317940">
    <property type="component" value="Unassembled WGS sequence"/>
</dbReference>
<organism evidence="1 2">
    <name type="scientific">Kitasatospora viridis</name>
    <dbReference type="NCBI Taxonomy" id="281105"/>
    <lineage>
        <taxon>Bacteria</taxon>
        <taxon>Bacillati</taxon>
        <taxon>Actinomycetota</taxon>
        <taxon>Actinomycetes</taxon>
        <taxon>Kitasatosporales</taxon>
        <taxon>Streptomycetaceae</taxon>
        <taxon>Kitasatospora</taxon>
    </lineage>
</organism>
<keyword evidence="2" id="KW-1185">Reference proteome</keyword>
<sequence length="89" mass="9853">MWEARAVDGRGAELLGWARERLLPALAGASRLELLSAPGDRVLVIAWWPEGVQPGAPVEPPAELLARPVHRWSFRSEYVVSEQPAESDR</sequence>
<proteinExistence type="predicted"/>
<reference evidence="1 2" key="1">
    <citation type="submission" date="2019-06" db="EMBL/GenBank/DDBJ databases">
        <title>Sequencing the genomes of 1000 actinobacteria strains.</title>
        <authorList>
            <person name="Klenk H.-P."/>
        </authorList>
    </citation>
    <scope>NUCLEOTIDE SEQUENCE [LARGE SCALE GENOMIC DNA]</scope>
    <source>
        <strain evidence="1 2">DSM 44826</strain>
    </source>
</reference>
<protein>
    <submittedName>
        <fullName evidence="1">Uncharacterized protein</fullName>
    </submittedName>
</protein>